<dbReference type="InterPro" id="IPR013108">
    <property type="entry name" value="Amidohydro_3"/>
</dbReference>
<keyword evidence="2" id="KW-0378">Hydrolase</keyword>
<dbReference type="GO" id="GO:0016810">
    <property type="term" value="F:hydrolase activity, acting on carbon-nitrogen (but not peptide) bonds"/>
    <property type="evidence" value="ECO:0007669"/>
    <property type="project" value="InterPro"/>
</dbReference>
<dbReference type="Proteomes" id="UP000331127">
    <property type="component" value="Unassembled WGS sequence"/>
</dbReference>
<dbReference type="PANTHER" id="PTHR22642:SF2">
    <property type="entry name" value="PROTEIN LONG AFTER FAR-RED 3"/>
    <property type="match status" value="1"/>
</dbReference>
<dbReference type="InterPro" id="IPR032466">
    <property type="entry name" value="Metal_Hydrolase"/>
</dbReference>
<dbReference type="Gene3D" id="3.20.20.140">
    <property type="entry name" value="Metal-dependent hydrolases"/>
    <property type="match status" value="1"/>
</dbReference>
<feature type="domain" description="Amidohydrolase 3" evidence="1">
    <location>
        <begin position="46"/>
        <end position="527"/>
    </location>
</feature>
<comment type="caution">
    <text evidence="2">The sequence shown here is derived from an EMBL/GenBank/DDBJ whole genome shotgun (WGS) entry which is preliminary data.</text>
</comment>
<sequence>MRIDAIYTNARITTLDGSRPTARRLGVLAGRVVGLDEDLDGVSAAQLVDLGGAPVVPGFNDAHYHLSAYGMRLLQLDLRADTVRDLDELYRRVAEHAATLPAGAWVIGAGYDQNKLGAHPRRARLDEAGGGRPVWLQHCSGHMCVVNSVALERMGIGSVAGGTIDTDTGLLTERAAELAAETVGPASAEHFVTAIGRAAEEAVASGITSVTEPGIGTAGMLGNNCADLAAFARARERGLLRVRTNVMPVAELLHEITPYEGDRPWFGLDLGLASGFGDEWLKVSSVKFVVDGSLVGRTASMSEPYADAESGFLREERDVVIDRIVRAHEFGWQVAAHAIGDAAIDLVLDAYERARRLHPRPDPRHRIEHCAVTRPDQLPRLARLGVIPVPQGRFVSELGDGMIRALGSPRADWCYRGRTFLDAGLDLPGSSDCPVVRGEPLLGIHDLVNRTTSGGQVLGAGERLTAREALRAFTIGSAFAAHEERVKGSLSPGKFADFTVLSDDLLRVSPDRLASLSVGATVVGGELQYDAGGVARLS</sequence>
<proteinExistence type="predicted"/>
<dbReference type="SUPFAM" id="SSF51556">
    <property type="entry name" value="Metallo-dependent hydrolases"/>
    <property type="match status" value="1"/>
</dbReference>
<dbReference type="AlphaFoldDB" id="A0A5M3WLL9"/>
<dbReference type="OrthoDB" id="3173428at2"/>
<organism evidence="2 3">
    <name type="scientific">Acrocarpospora macrocephala</name>
    <dbReference type="NCBI Taxonomy" id="150177"/>
    <lineage>
        <taxon>Bacteria</taxon>
        <taxon>Bacillati</taxon>
        <taxon>Actinomycetota</taxon>
        <taxon>Actinomycetes</taxon>
        <taxon>Streptosporangiales</taxon>
        <taxon>Streptosporangiaceae</taxon>
        <taxon>Acrocarpospora</taxon>
    </lineage>
</organism>
<evidence type="ECO:0000313" key="3">
    <source>
        <dbReference type="Proteomes" id="UP000331127"/>
    </source>
</evidence>
<accession>A0A5M3WLL9</accession>
<dbReference type="PANTHER" id="PTHR22642">
    <property type="entry name" value="IMIDAZOLONEPROPIONASE"/>
    <property type="match status" value="1"/>
</dbReference>
<name>A0A5M3WLL9_9ACTN</name>
<dbReference type="CDD" id="cd01300">
    <property type="entry name" value="YtcJ_like"/>
    <property type="match status" value="1"/>
</dbReference>
<dbReference type="RefSeq" id="WP_155352900.1">
    <property type="nucleotide sequence ID" value="NZ_BAAAHL010000077.1"/>
</dbReference>
<protein>
    <submittedName>
        <fullName evidence="2">Amidohydrolase</fullName>
    </submittedName>
</protein>
<reference evidence="2 3" key="1">
    <citation type="submission" date="2019-10" db="EMBL/GenBank/DDBJ databases">
        <title>Whole genome shotgun sequence of Acrocarpospora macrocephala NBRC 16266.</title>
        <authorList>
            <person name="Ichikawa N."/>
            <person name="Kimura A."/>
            <person name="Kitahashi Y."/>
            <person name="Komaki H."/>
            <person name="Oguchi A."/>
        </authorList>
    </citation>
    <scope>NUCLEOTIDE SEQUENCE [LARGE SCALE GENOMIC DNA]</scope>
    <source>
        <strain evidence="2 3">NBRC 16266</strain>
    </source>
</reference>
<dbReference type="InterPro" id="IPR011059">
    <property type="entry name" value="Metal-dep_hydrolase_composite"/>
</dbReference>
<dbReference type="Gene3D" id="2.30.40.10">
    <property type="entry name" value="Urease, subunit C, domain 1"/>
    <property type="match status" value="1"/>
</dbReference>
<dbReference type="EMBL" id="BLAE01000005">
    <property type="protein sequence ID" value="GES07188.1"/>
    <property type="molecule type" value="Genomic_DNA"/>
</dbReference>
<dbReference type="Pfam" id="PF07969">
    <property type="entry name" value="Amidohydro_3"/>
    <property type="match status" value="1"/>
</dbReference>
<gene>
    <name evidence="2" type="ORF">Amac_007830</name>
</gene>
<dbReference type="Gene3D" id="3.10.310.70">
    <property type="match status" value="1"/>
</dbReference>
<dbReference type="InterPro" id="IPR033932">
    <property type="entry name" value="YtcJ-like"/>
</dbReference>
<evidence type="ECO:0000313" key="2">
    <source>
        <dbReference type="EMBL" id="GES07188.1"/>
    </source>
</evidence>
<keyword evidence="3" id="KW-1185">Reference proteome</keyword>
<dbReference type="SUPFAM" id="SSF51338">
    <property type="entry name" value="Composite domain of metallo-dependent hydrolases"/>
    <property type="match status" value="1"/>
</dbReference>
<evidence type="ECO:0000259" key="1">
    <source>
        <dbReference type="Pfam" id="PF07969"/>
    </source>
</evidence>